<evidence type="ECO:0000256" key="3">
    <source>
        <dbReference type="ARBA" id="ARBA00022723"/>
    </source>
</evidence>
<comment type="cofactor">
    <cofactor evidence="2">
        <name>Mg(2+)</name>
        <dbReference type="ChEBI" id="CHEBI:18420"/>
    </cofactor>
</comment>
<name>A0A0C2SXW0_AMAMK</name>
<dbReference type="STRING" id="946122.A0A0C2SXW0"/>
<keyword evidence="5" id="KW-0460">Magnesium</keyword>
<dbReference type="Proteomes" id="UP000054549">
    <property type="component" value="Unassembled WGS sequence"/>
</dbReference>
<keyword evidence="6" id="KW-0464">Manganese</keyword>
<dbReference type="GO" id="GO:0015938">
    <property type="term" value="P:coenzyme A catabolic process"/>
    <property type="evidence" value="ECO:0007669"/>
    <property type="project" value="TreeGrafter"/>
</dbReference>
<evidence type="ECO:0000259" key="7">
    <source>
        <dbReference type="PROSITE" id="PS51462"/>
    </source>
</evidence>
<dbReference type="PROSITE" id="PS51462">
    <property type="entry name" value="NUDIX"/>
    <property type="match status" value="1"/>
</dbReference>
<dbReference type="GO" id="GO:0090407">
    <property type="term" value="P:organophosphate biosynthetic process"/>
    <property type="evidence" value="ECO:0007669"/>
    <property type="project" value="UniProtKB-ARBA"/>
</dbReference>
<dbReference type="InterPro" id="IPR000086">
    <property type="entry name" value="NUDIX_hydrolase_dom"/>
</dbReference>
<evidence type="ECO:0000256" key="2">
    <source>
        <dbReference type="ARBA" id="ARBA00001946"/>
    </source>
</evidence>
<dbReference type="GO" id="GO:0008893">
    <property type="term" value="F:guanosine-3',5'-bis(diphosphate) 3'-diphosphatase activity"/>
    <property type="evidence" value="ECO:0007669"/>
    <property type="project" value="UniProtKB-ARBA"/>
</dbReference>
<organism evidence="8 9">
    <name type="scientific">Amanita muscaria (strain Koide BX008)</name>
    <dbReference type="NCBI Taxonomy" id="946122"/>
    <lineage>
        <taxon>Eukaryota</taxon>
        <taxon>Fungi</taxon>
        <taxon>Dikarya</taxon>
        <taxon>Basidiomycota</taxon>
        <taxon>Agaricomycotina</taxon>
        <taxon>Agaricomycetes</taxon>
        <taxon>Agaricomycetidae</taxon>
        <taxon>Agaricales</taxon>
        <taxon>Pluteineae</taxon>
        <taxon>Amanitaceae</taxon>
        <taxon>Amanita</taxon>
    </lineage>
</organism>
<evidence type="ECO:0000313" key="9">
    <source>
        <dbReference type="Proteomes" id="UP000054549"/>
    </source>
</evidence>
<dbReference type="FunFam" id="3.90.79.10:FF:000036">
    <property type="entry name" value="Nudix hydrolase 11"/>
    <property type="match status" value="1"/>
</dbReference>
<keyword evidence="3" id="KW-0479">Metal-binding</keyword>
<keyword evidence="9" id="KW-1185">Reference proteome</keyword>
<dbReference type="GO" id="GO:0034654">
    <property type="term" value="P:nucleobase-containing compound biosynthetic process"/>
    <property type="evidence" value="ECO:0007669"/>
    <property type="project" value="UniProtKB-ARBA"/>
</dbReference>
<dbReference type="InParanoid" id="A0A0C2SXW0"/>
<dbReference type="GO" id="GO:0046872">
    <property type="term" value="F:metal ion binding"/>
    <property type="evidence" value="ECO:0007669"/>
    <property type="project" value="UniProtKB-KW"/>
</dbReference>
<feature type="domain" description="Nudix hydrolase" evidence="7">
    <location>
        <begin position="59"/>
        <end position="195"/>
    </location>
</feature>
<dbReference type="Pfam" id="PF00293">
    <property type="entry name" value="NUDIX"/>
    <property type="match status" value="1"/>
</dbReference>
<dbReference type="InterPro" id="IPR045121">
    <property type="entry name" value="CoAse"/>
</dbReference>
<dbReference type="PANTHER" id="PTHR12992">
    <property type="entry name" value="NUDIX HYDROLASE"/>
    <property type="match status" value="1"/>
</dbReference>
<accession>A0A0C2SXW0</accession>
<protein>
    <recommendedName>
        <fullName evidence="7">Nudix hydrolase domain-containing protein</fullName>
    </recommendedName>
</protein>
<proteinExistence type="predicted"/>
<dbReference type="GO" id="GO:0010945">
    <property type="term" value="F:coenzyme A diphosphatase activity"/>
    <property type="evidence" value="ECO:0007669"/>
    <property type="project" value="InterPro"/>
</dbReference>
<dbReference type="InterPro" id="IPR015797">
    <property type="entry name" value="NUDIX_hydrolase-like_dom_sf"/>
</dbReference>
<gene>
    <name evidence="8" type="ORF">M378DRAFT_169943</name>
</gene>
<evidence type="ECO:0000256" key="5">
    <source>
        <dbReference type="ARBA" id="ARBA00022842"/>
    </source>
</evidence>
<keyword evidence="4" id="KW-0378">Hydrolase</keyword>
<dbReference type="Gene3D" id="3.90.79.10">
    <property type="entry name" value="Nucleoside Triphosphate Pyrophosphohydrolase"/>
    <property type="match status" value="1"/>
</dbReference>
<dbReference type="CDD" id="cd03426">
    <property type="entry name" value="NUDIX_CoAse_Nudt7"/>
    <property type="match status" value="1"/>
</dbReference>
<dbReference type="AlphaFoldDB" id="A0A0C2SXW0"/>
<evidence type="ECO:0000313" key="8">
    <source>
        <dbReference type="EMBL" id="KIL58964.1"/>
    </source>
</evidence>
<sequence>MSSNSKTSPLPTSNFLEYHRPRLRVNRKHIPTLTRQSKQCLHNLASYHTPKLPLPLPRSRCAAVLVALFVGRAGDVYVLLSRRSATLRTYAGDTSLPGGKVDPGDKSFEDTARREAFEEIGLPRDRRKVPLLCILEPFIASNDLIVTPVVVLILDLTSRPILNTAEVTSLFSHPLSSFLDETPPFPHEPESLEVPYHTSQEWEIEGPQSVSWRIRGHRFLTGREAGGIKPVIGLTAAILIRVAEVAFSRPPSFELRAPGEPTMVQRLAWAMVTRPVYRRAFEEEGMGVDWDLVRWLANGEREGEGEGEKGKLTTGIKEGAKGRADTRKNGSWKAWPWIPRTIRSKL</sequence>
<dbReference type="HOGENOM" id="CLU_040940_2_0_1"/>
<dbReference type="GO" id="GO:0005737">
    <property type="term" value="C:cytoplasm"/>
    <property type="evidence" value="ECO:0007669"/>
    <property type="project" value="UniProtKB-ARBA"/>
</dbReference>
<comment type="cofactor">
    <cofactor evidence="1">
        <name>Mn(2+)</name>
        <dbReference type="ChEBI" id="CHEBI:29035"/>
    </cofactor>
</comment>
<dbReference type="SUPFAM" id="SSF55811">
    <property type="entry name" value="Nudix"/>
    <property type="match status" value="1"/>
</dbReference>
<reference evidence="8 9" key="1">
    <citation type="submission" date="2014-04" db="EMBL/GenBank/DDBJ databases">
        <title>Evolutionary Origins and Diversification of the Mycorrhizal Mutualists.</title>
        <authorList>
            <consortium name="DOE Joint Genome Institute"/>
            <consortium name="Mycorrhizal Genomics Consortium"/>
            <person name="Kohler A."/>
            <person name="Kuo A."/>
            <person name="Nagy L.G."/>
            <person name="Floudas D."/>
            <person name="Copeland A."/>
            <person name="Barry K.W."/>
            <person name="Cichocki N."/>
            <person name="Veneault-Fourrey C."/>
            <person name="LaButti K."/>
            <person name="Lindquist E.A."/>
            <person name="Lipzen A."/>
            <person name="Lundell T."/>
            <person name="Morin E."/>
            <person name="Murat C."/>
            <person name="Riley R."/>
            <person name="Ohm R."/>
            <person name="Sun H."/>
            <person name="Tunlid A."/>
            <person name="Henrissat B."/>
            <person name="Grigoriev I.V."/>
            <person name="Hibbett D.S."/>
            <person name="Martin F."/>
        </authorList>
    </citation>
    <scope>NUCLEOTIDE SEQUENCE [LARGE SCALE GENOMIC DNA]</scope>
    <source>
        <strain evidence="8 9">Koide BX008</strain>
    </source>
</reference>
<evidence type="ECO:0000256" key="6">
    <source>
        <dbReference type="ARBA" id="ARBA00023211"/>
    </source>
</evidence>
<evidence type="ECO:0000256" key="4">
    <source>
        <dbReference type="ARBA" id="ARBA00022801"/>
    </source>
</evidence>
<dbReference type="OrthoDB" id="10260614at2759"/>
<dbReference type="EMBL" id="KN818325">
    <property type="protein sequence ID" value="KIL58964.1"/>
    <property type="molecule type" value="Genomic_DNA"/>
</dbReference>
<evidence type="ECO:0000256" key="1">
    <source>
        <dbReference type="ARBA" id="ARBA00001936"/>
    </source>
</evidence>
<dbReference type="PANTHER" id="PTHR12992:SF45">
    <property type="entry name" value="NUDIX HYDROLASE DOMAIN-CONTAINING PROTEIN"/>
    <property type="match status" value="1"/>
</dbReference>